<dbReference type="GO" id="GO:0003677">
    <property type="term" value="F:DNA binding"/>
    <property type="evidence" value="ECO:0007669"/>
    <property type="project" value="UniProtKB-KW"/>
</dbReference>
<dbReference type="PRINTS" id="PR00598">
    <property type="entry name" value="HTHMARR"/>
</dbReference>
<reference evidence="6" key="1">
    <citation type="submission" date="2016-10" db="EMBL/GenBank/DDBJ databases">
        <authorList>
            <person name="Varghese N."/>
            <person name="Submissions S."/>
        </authorList>
    </citation>
    <scope>NUCLEOTIDE SEQUENCE [LARGE SCALE GENOMIC DNA]</scope>
    <source>
        <strain evidence="6">OK042</strain>
    </source>
</reference>
<keyword evidence="1" id="KW-0805">Transcription regulation</keyword>
<evidence type="ECO:0000256" key="3">
    <source>
        <dbReference type="ARBA" id="ARBA00023163"/>
    </source>
</evidence>
<evidence type="ECO:0000256" key="1">
    <source>
        <dbReference type="ARBA" id="ARBA00023015"/>
    </source>
</evidence>
<dbReference type="STRING" id="1884381.SAMN05518846_1024"/>
<keyword evidence="3" id="KW-0804">Transcription</keyword>
<evidence type="ECO:0000313" key="5">
    <source>
        <dbReference type="EMBL" id="SFJ05766.1"/>
    </source>
</evidence>
<dbReference type="EMBL" id="FORT01000002">
    <property type="protein sequence ID" value="SFJ05766.1"/>
    <property type="molecule type" value="Genomic_DNA"/>
</dbReference>
<dbReference type="InterPro" id="IPR036390">
    <property type="entry name" value="WH_DNA-bd_sf"/>
</dbReference>
<dbReference type="SUPFAM" id="SSF46785">
    <property type="entry name" value="Winged helix' DNA-binding domain"/>
    <property type="match status" value="1"/>
</dbReference>
<dbReference type="RefSeq" id="WP_092266549.1">
    <property type="nucleotide sequence ID" value="NZ_FORT01000002.1"/>
</dbReference>
<dbReference type="AlphaFoldDB" id="A0A1I3NAB7"/>
<dbReference type="PROSITE" id="PS50995">
    <property type="entry name" value="HTH_MARR_2"/>
    <property type="match status" value="1"/>
</dbReference>
<dbReference type="Pfam" id="PF12802">
    <property type="entry name" value="MarR_2"/>
    <property type="match status" value="1"/>
</dbReference>
<keyword evidence="6" id="KW-1185">Reference proteome</keyword>
<evidence type="ECO:0000313" key="6">
    <source>
        <dbReference type="Proteomes" id="UP000198915"/>
    </source>
</evidence>
<evidence type="ECO:0000256" key="2">
    <source>
        <dbReference type="ARBA" id="ARBA00023125"/>
    </source>
</evidence>
<dbReference type="InterPro" id="IPR000835">
    <property type="entry name" value="HTH_MarR-typ"/>
</dbReference>
<dbReference type="PANTHER" id="PTHR42756">
    <property type="entry name" value="TRANSCRIPTIONAL REGULATOR, MARR"/>
    <property type="match status" value="1"/>
</dbReference>
<dbReference type="PANTHER" id="PTHR42756:SF1">
    <property type="entry name" value="TRANSCRIPTIONAL REPRESSOR OF EMRAB OPERON"/>
    <property type="match status" value="1"/>
</dbReference>
<dbReference type="GO" id="GO:0003700">
    <property type="term" value="F:DNA-binding transcription factor activity"/>
    <property type="evidence" value="ECO:0007669"/>
    <property type="project" value="InterPro"/>
</dbReference>
<feature type="domain" description="HTH marR-type" evidence="4">
    <location>
        <begin position="1"/>
        <end position="137"/>
    </location>
</feature>
<evidence type="ECO:0000259" key="4">
    <source>
        <dbReference type="PROSITE" id="PS50995"/>
    </source>
</evidence>
<proteinExistence type="predicted"/>
<dbReference type="SMART" id="SM00347">
    <property type="entry name" value="HTH_MARR"/>
    <property type="match status" value="1"/>
</dbReference>
<organism evidence="5 6">
    <name type="scientific">Brevibacillus centrosporus</name>
    <dbReference type="NCBI Taxonomy" id="54910"/>
    <lineage>
        <taxon>Bacteria</taxon>
        <taxon>Bacillati</taxon>
        <taxon>Bacillota</taxon>
        <taxon>Bacilli</taxon>
        <taxon>Bacillales</taxon>
        <taxon>Paenibacillaceae</taxon>
        <taxon>Brevibacillus</taxon>
    </lineage>
</organism>
<dbReference type="Gene3D" id="1.10.10.10">
    <property type="entry name" value="Winged helix-like DNA-binding domain superfamily/Winged helix DNA-binding domain"/>
    <property type="match status" value="1"/>
</dbReference>
<dbReference type="Proteomes" id="UP000198915">
    <property type="component" value="Unassembled WGS sequence"/>
</dbReference>
<sequence>MDGKVSIILHVLRLAAQINRMGLRLVEGTGLSSVQQWQLLGIIARNEGITLGKLSHEILVTKQNMTGLIERMQNGGWVSTWSDPSDKRITRVKITEKGREVFAMMQPRADASNTETFQDFHEEELEMMNEMLERLSRSLRLQLEGKE</sequence>
<name>A0A1I3NAB7_9BACL</name>
<dbReference type="InterPro" id="IPR036388">
    <property type="entry name" value="WH-like_DNA-bd_sf"/>
</dbReference>
<protein>
    <submittedName>
        <fullName evidence="5">Transcriptional regulator, MarR family</fullName>
    </submittedName>
</protein>
<accession>A0A1I3NAB7</accession>
<gene>
    <name evidence="5" type="ORF">SAMN05518846_1024</name>
</gene>
<keyword evidence="2" id="KW-0238">DNA-binding</keyword>